<evidence type="ECO:0000259" key="1">
    <source>
        <dbReference type="Pfam" id="PF08241"/>
    </source>
</evidence>
<dbReference type="InterPro" id="IPR029063">
    <property type="entry name" value="SAM-dependent_MTases_sf"/>
</dbReference>
<dbReference type="SUPFAM" id="SSF53335">
    <property type="entry name" value="S-adenosyl-L-methionine-dependent methyltransferases"/>
    <property type="match status" value="1"/>
</dbReference>
<dbReference type="KEGG" id="cthd:CDO33_11445"/>
<gene>
    <name evidence="2" type="ORF">CDQ84_02525</name>
</gene>
<dbReference type="GO" id="GO:0008757">
    <property type="term" value="F:S-adenosylmethionine-dependent methyltransferase activity"/>
    <property type="evidence" value="ECO:0007669"/>
    <property type="project" value="InterPro"/>
</dbReference>
<proteinExistence type="predicted"/>
<name>A0A2K2FR80_9CLOT</name>
<dbReference type="OrthoDB" id="9808140at2"/>
<protein>
    <recommendedName>
        <fullName evidence="1">Methyltransferase type 11 domain-containing protein</fullName>
    </recommendedName>
</protein>
<dbReference type="RefSeq" id="WP_103080135.1">
    <property type="nucleotide sequence ID" value="NZ_CP021850.1"/>
</dbReference>
<dbReference type="Gene3D" id="3.40.50.150">
    <property type="entry name" value="Vaccinia Virus protein VP39"/>
    <property type="match status" value="1"/>
</dbReference>
<dbReference type="CDD" id="cd02440">
    <property type="entry name" value="AdoMet_MTases"/>
    <property type="match status" value="1"/>
</dbReference>
<dbReference type="Proteomes" id="UP000236151">
    <property type="component" value="Unassembled WGS sequence"/>
</dbReference>
<dbReference type="EMBL" id="NIOJ01000003">
    <property type="protein sequence ID" value="PNU01279.1"/>
    <property type="molecule type" value="Genomic_DNA"/>
</dbReference>
<evidence type="ECO:0000313" key="3">
    <source>
        <dbReference type="Proteomes" id="UP000236151"/>
    </source>
</evidence>
<keyword evidence="3" id="KW-1185">Reference proteome</keyword>
<organism evidence="2 3">
    <name type="scientific">Clostridium thermosuccinogenes</name>
    <dbReference type="NCBI Taxonomy" id="84032"/>
    <lineage>
        <taxon>Bacteria</taxon>
        <taxon>Bacillati</taxon>
        <taxon>Bacillota</taxon>
        <taxon>Clostridia</taxon>
        <taxon>Eubacteriales</taxon>
        <taxon>Clostridiaceae</taxon>
        <taxon>Clostridium</taxon>
    </lineage>
</organism>
<dbReference type="PANTHER" id="PTHR43591">
    <property type="entry name" value="METHYLTRANSFERASE"/>
    <property type="match status" value="1"/>
</dbReference>
<dbReference type="Pfam" id="PF08241">
    <property type="entry name" value="Methyltransf_11"/>
    <property type="match status" value="1"/>
</dbReference>
<dbReference type="InterPro" id="IPR013216">
    <property type="entry name" value="Methyltransf_11"/>
</dbReference>
<dbReference type="AlphaFoldDB" id="A0A2K2FR80"/>
<comment type="caution">
    <text evidence="2">The sequence shown here is derived from an EMBL/GenBank/DDBJ whole genome shotgun (WGS) entry which is preliminary data.</text>
</comment>
<reference evidence="2 3" key="1">
    <citation type="submission" date="2017-06" db="EMBL/GenBank/DDBJ databases">
        <title>Investigating the central metabolism of Clostridium thermosuccinogenes.</title>
        <authorList>
            <person name="Koendjbiharie J.G."/>
            <person name="van Kranenburg R."/>
        </authorList>
    </citation>
    <scope>NUCLEOTIDE SEQUENCE [LARGE SCALE GENOMIC DNA]</scope>
    <source>
        <strain evidence="2 3">DSM 5806</strain>
    </source>
</reference>
<feature type="domain" description="Methyltransferase type 11" evidence="1">
    <location>
        <begin position="76"/>
        <end position="171"/>
    </location>
</feature>
<sequence>MDMQNIQTNDFLTWIAEQNVTQSDSQVLYDDMESHSCYSLPVVYQPFDPQQLSHWVDVGRTQDFLHAAKISGGKVLDFGPGDGWPSLVLSPFVAEVVGVDSSKKRIMTCRENALRMNISNASFVHYQAGSPLPFPDESFDGVVAASSVEQCPNPKEILSEFYRVLKPGGRLRMCYEGLSRYKNGQERDVWIFETKDNNCSMVVFLRDIPGEKVAYYKIDLSVSKAQLKQKSGIVDEMGFSALTLAKLEELKPYVKAIFSYTLMHPSCKTWIQWLKEAGFSQVKPTHDAGSVAAAMYDALTPEERNMDLSEAYERIGAVAPWVCELQAPEDDDPMILAIK</sequence>
<accession>A0A2K2FR80</accession>
<evidence type="ECO:0000313" key="2">
    <source>
        <dbReference type="EMBL" id="PNU01279.1"/>
    </source>
</evidence>
<dbReference type="PANTHER" id="PTHR43591:SF24">
    <property type="entry name" value="2-METHOXY-6-POLYPRENYL-1,4-BENZOQUINOL METHYLASE, MITOCHONDRIAL"/>
    <property type="match status" value="1"/>
</dbReference>